<dbReference type="InterPro" id="IPR013783">
    <property type="entry name" value="Ig-like_fold"/>
</dbReference>
<feature type="transmembrane region" description="Helical" evidence="1">
    <location>
        <begin position="7"/>
        <end position="29"/>
    </location>
</feature>
<protein>
    <submittedName>
        <fullName evidence="2">Carboxypeptidase regulatory-like domain-containing protein</fullName>
    </submittedName>
</protein>
<dbReference type="Gene3D" id="1.25.40.10">
    <property type="entry name" value="Tetratricopeptide repeat domain"/>
    <property type="match status" value="1"/>
</dbReference>
<keyword evidence="1" id="KW-0812">Transmembrane</keyword>
<dbReference type="SUPFAM" id="SSF49464">
    <property type="entry name" value="Carboxypeptidase regulatory domain-like"/>
    <property type="match status" value="1"/>
</dbReference>
<keyword evidence="1" id="KW-1133">Transmembrane helix</keyword>
<dbReference type="EMBL" id="JAGXBY010000009">
    <property type="protein sequence ID" value="MBS3682098.1"/>
    <property type="molecule type" value="Genomic_DNA"/>
</dbReference>
<dbReference type="SUPFAM" id="SSF48452">
    <property type="entry name" value="TPR-like"/>
    <property type="match status" value="2"/>
</dbReference>
<gene>
    <name evidence="2" type="ORF">KGF86_18050</name>
</gene>
<evidence type="ECO:0000313" key="2">
    <source>
        <dbReference type="EMBL" id="MBS3682098.1"/>
    </source>
</evidence>
<keyword evidence="3" id="KW-1185">Reference proteome</keyword>
<comment type="caution">
    <text evidence="2">The sequence shown here is derived from an EMBL/GenBank/DDBJ whole genome shotgun (WGS) entry which is preliminary data.</text>
</comment>
<name>A0ABS5MK59_9BACI</name>
<evidence type="ECO:0000256" key="1">
    <source>
        <dbReference type="SAM" id="Phobius"/>
    </source>
</evidence>
<dbReference type="InterPro" id="IPR011990">
    <property type="entry name" value="TPR-like_helical_dom_sf"/>
</dbReference>
<dbReference type="RefSeq" id="WP_211742637.1">
    <property type="nucleotide sequence ID" value="NZ_JAGXBY010000009.1"/>
</dbReference>
<dbReference type="Proteomes" id="UP000681870">
    <property type="component" value="Unassembled WGS sequence"/>
</dbReference>
<keyword evidence="1" id="KW-0472">Membrane</keyword>
<evidence type="ECO:0000313" key="3">
    <source>
        <dbReference type="Proteomes" id="UP000681870"/>
    </source>
</evidence>
<accession>A0ABS5MK59</accession>
<organism evidence="2 3">
    <name type="scientific">Ornithinibacillus massiliensis</name>
    <dbReference type="NCBI Taxonomy" id="1944633"/>
    <lineage>
        <taxon>Bacteria</taxon>
        <taxon>Bacillati</taxon>
        <taxon>Bacillota</taxon>
        <taxon>Bacilli</taxon>
        <taxon>Bacillales</taxon>
        <taxon>Bacillaceae</taxon>
        <taxon>Ornithinibacillus</taxon>
    </lineage>
</organism>
<dbReference type="InterPro" id="IPR008969">
    <property type="entry name" value="CarboxyPept-like_regulatory"/>
</dbReference>
<dbReference type="Gene3D" id="2.60.40.10">
    <property type="entry name" value="Immunoglobulins"/>
    <property type="match status" value="1"/>
</dbReference>
<reference evidence="2 3" key="1">
    <citation type="submission" date="2021-05" db="EMBL/GenBank/DDBJ databases">
        <title>Ornithinibacillus massiliensis sp. nov.</title>
        <authorList>
            <person name="Iwaza R."/>
            <person name="Lagier J.-C."/>
            <person name="Raoult D."/>
        </authorList>
    </citation>
    <scope>NUCLEOTIDE SEQUENCE [LARGE SCALE GENOMIC DNA]</scope>
    <source>
        <strain evidence="2 3">Marseille-P3601</strain>
    </source>
</reference>
<proteinExistence type="predicted"/>
<sequence length="749" mass="86902">MKIRVKVKHLVIAVVGILTFIPLLMTFIIPNLELYLAEKKIISGKVEDKQEILELLSTTSIDKKWEIIQQYMIDDGYTGKFDIYISPSMTSWGDLESKVMDFSWEEKLPFIIDFVENGPLNENLVTAAKTLAFYYERIGEVEKAKSTLYQASTRLTSNNYSYDREELLIERIRIAKNHGQWEEANQYSQDMEKNFKTLQLDSIAQLAQLKAEMFLQQGDIKEAYQEVTKAIKQYEEDYKIEREKWSDIDDEPTLENYPYYQRLKSLEQTLSVLKARGGVGNVVKISGRVIKSDGTPLKNIGVFLKEESDNIHAIRPDEKYQTLTDNDGYYEFKGVIPNNYQLAIGVHYDQISGWTWVTDMYDTVAIDGSKDDVTYDITLQKLIAIKTPVNEEELVDNTVHFEWEEVEGASYYELGFGYEIDGGWIGTGSISNIKESQADIPVEDIYNLQGGVAFGDTDIVSPKSLLAYTHPENRYYWKVAAYDENGKIITKSDGALLDDQSYGNLPFFYLKQRELTTTDQLLIDGKIQEALNGYKENYKQNPDDLHSLRMIIRLIGIEEDHIHDRDELAISYMEDLAMKAPSPFNIHEVFLYYFNQRDWELFHKWFELYRKQVDILDEYDQSLYATVLMMQGLHREASSQFAEAMSKQGDNRYVGYWLANELYLNGDFNHALEIAIAYPQYGYGEIVPNWVHLVSKMAEESKQSKAYHQEMREILTLYFANQEEELAKWQSETEFTNLKKFINALDDVN</sequence>